<keyword evidence="3" id="KW-1185">Reference proteome</keyword>
<organism evidence="2 3">
    <name type="scientific">Leucobacter luti</name>
    <dbReference type="NCBI Taxonomy" id="340320"/>
    <lineage>
        <taxon>Bacteria</taxon>
        <taxon>Bacillati</taxon>
        <taxon>Actinomycetota</taxon>
        <taxon>Actinomycetes</taxon>
        <taxon>Micrococcales</taxon>
        <taxon>Microbacteriaceae</taxon>
        <taxon>Leucobacter</taxon>
    </lineage>
</organism>
<feature type="region of interest" description="Disordered" evidence="1">
    <location>
        <begin position="1"/>
        <end position="33"/>
    </location>
</feature>
<dbReference type="Proteomes" id="UP000291832">
    <property type="component" value="Unassembled WGS sequence"/>
</dbReference>
<proteinExistence type="predicted"/>
<accession>A0A4Q7TW73</accession>
<gene>
    <name evidence="2" type="ORF">EV139_2016</name>
</gene>
<evidence type="ECO:0000256" key="1">
    <source>
        <dbReference type="SAM" id="MobiDB-lite"/>
    </source>
</evidence>
<reference evidence="2 3" key="1">
    <citation type="journal article" date="2015" name="Stand. Genomic Sci.">
        <title>Genomic Encyclopedia of Bacterial and Archaeal Type Strains, Phase III: the genomes of soil and plant-associated and newly described type strains.</title>
        <authorList>
            <person name="Whitman W.B."/>
            <person name="Woyke T."/>
            <person name="Klenk H.P."/>
            <person name="Zhou Y."/>
            <person name="Lilburn T.G."/>
            <person name="Beck B.J."/>
            <person name="De Vos P."/>
            <person name="Vandamme P."/>
            <person name="Eisen J.A."/>
            <person name="Garrity G."/>
            <person name="Hugenholtz P."/>
            <person name="Kyrpides N.C."/>
        </authorList>
    </citation>
    <scope>NUCLEOTIDE SEQUENCE [LARGE SCALE GENOMIC DNA]</scope>
    <source>
        <strain evidence="2 3">RF6</strain>
    </source>
</reference>
<protein>
    <submittedName>
        <fullName evidence="2">Uncharacterized protein</fullName>
    </submittedName>
</protein>
<dbReference type="AlphaFoldDB" id="A0A4Q7TW73"/>
<evidence type="ECO:0000313" key="3">
    <source>
        <dbReference type="Proteomes" id="UP000291832"/>
    </source>
</evidence>
<dbReference type="RefSeq" id="WP_130454197.1">
    <property type="nucleotide sequence ID" value="NZ_QYAG01000001.1"/>
</dbReference>
<dbReference type="EMBL" id="SHKI01000005">
    <property type="protein sequence ID" value="RZT64597.1"/>
    <property type="molecule type" value="Genomic_DNA"/>
</dbReference>
<name>A0A4Q7TW73_9MICO</name>
<sequence length="99" mass="11086">MVAKQPYVPRRPGTTAGQQPASPTQAQRPGPRATVEYRQMTAPAADGKFEWLLNAHAAEGREVQSINLFEGTNLVTFVRRLAVRKRVTTTETTRHEDIR</sequence>
<comment type="caution">
    <text evidence="2">The sequence shown here is derived from an EMBL/GenBank/DDBJ whole genome shotgun (WGS) entry which is preliminary data.</text>
</comment>
<feature type="compositionally biased region" description="Polar residues" evidence="1">
    <location>
        <begin position="15"/>
        <end position="27"/>
    </location>
</feature>
<evidence type="ECO:0000313" key="2">
    <source>
        <dbReference type="EMBL" id="RZT64597.1"/>
    </source>
</evidence>